<comment type="similarity">
    <text evidence="1">Belongs to the 'phage' integrase family.</text>
</comment>
<dbReference type="InterPro" id="IPR010998">
    <property type="entry name" value="Integrase_recombinase_N"/>
</dbReference>
<dbReference type="AlphaFoldDB" id="A0A7W4VFK1"/>
<dbReference type="Gene3D" id="1.10.443.10">
    <property type="entry name" value="Intergrase catalytic core"/>
    <property type="match status" value="1"/>
</dbReference>
<dbReference type="Proteomes" id="UP000578036">
    <property type="component" value="Unassembled WGS sequence"/>
</dbReference>
<name>A0A7W4VFK1_9BURK</name>
<feature type="domain" description="Tyr recombinase" evidence="5">
    <location>
        <begin position="160"/>
        <end position="363"/>
    </location>
</feature>
<dbReference type="InterPro" id="IPR050090">
    <property type="entry name" value="Tyrosine_recombinase_XerCD"/>
</dbReference>
<protein>
    <submittedName>
        <fullName evidence="6">Integrase</fullName>
    </submittedName>
</protein>
<evidence type="ECO:0000313" key="6">
    <source>
        <dbReference type="EMBL" id="MBB3010698.1"/>
    </source>
</evidence>
<evidence type="ECO:0000259" key="5">
    <source>
        <dbReference type="PROSITE" id="PS51898"/>
    </source>
</evidence>
<dbReference type="PANTHER" id="PTHR30349">
    <property type="entry name" value="PHAGE INTEGRASE-RELATED"/>
    <property type="match status" value="1"/>
</dbReference>
<keyword evidence="7" id="KW-1185">Reference proteome</keyword>
<dbReference type="RefSeq" id="WP_183300733.1">
    <property type="nucleotide sequence ID" value="NZ_JACHWF010000009.1"/>
</dbReference>
<dbReference type="Gene3D" id="1.10.150.130">
    <property type="match status" value="1"/>
</dbReference>
<evidence type="ECO:0000256" key="1">
    <source>
        <dbReference type="ARBA" id="ARBA00008857"/>
    </source>
</evidence>
<dbReference type="PROSITE" id="PS51898">
    <property type="entry name" value="TYR_RECOMBINASE"/>
    <property type="match status" value="1"/>
</dbReference>
<evidence type="ECO:0000313" key="7">
    <source>
        <dbReference type="Proteomes" id="UP000578036"/>
    </source>
</evidence>
<keyword evidence="3" id="KW-0238">DNA-binding</keyword>
<keyword evidence="4" id="KW-0233">DNA recombination</keyword>
<dbReference type="GO" id="GO:0003677">
    <property type="term" value="F:DNA binding"/>
    <property type="evidence" value="ECO:0007669"/>
    <property type="project" value="UniProtKB-KW"/>
</dbReference>
<evidence type="ECO:0000256" key="3">
    <source>
        <dbReference type="ARBA" id="ARBA00023125"/>
    </source>
</evidence>
<dbReference type="Pfam" id="PF00589">
    <property type="entry name" value="Phage_integrase"/>
    <property type="match status" value="1"/>
</dbReference>
<evidence type="ECO:0000256" key="2">
    <source>
        <dbReference type="ARBA" id="ARBA00022908"/>
    </source>
</evidence>
<reference evidence="6 7" key="1">
    <citation type="submission" date="2020-08" db="EMBL/GenBank/DDBJ databases">
        <title>Genomic Encyclopedia of Type Strains, Phase IV (KMG-V): Genome sequencing to study the core and pangenomes of soil and plant-associated prokaryotes.</title>
        <authorList>
            <person name="Whitman W."/>
        </authorList>
    </citation>
    <scope>NUCLEOTIDE SEQUENCE [LARGE SCALE GENOMIC DNA]</scope>
    <source>
        <strain evidence="6 7">SLV-2362</strain>
    </source>
</reference>
<dbReference type="InterPro" id="IPR011010">
    <property type="entry name" value="DNA_brk_join_enz"/>
</dbReference>
<dbReference type="InterPro" id="IPR002104">
    <property type="entry name" value="Integrase_catalytic"/>
</dbReference>
<accession>A0A7W4VFK1</accession>
<dbReference type="SUPFAM" id="SSF56349">
    <property type="entry name" value="DNA breaking-rejoining enzymes"/>
    <property type="match status" value="1"/>
</dbReference>
<organism evidence="6 7">
    <name type="scientific">Cupriavidus alkaliphilus</name>
    <dbReference type="NCBI Taxonomy" id="942866"/>
    <lineage>
        <taxon>Bacteria</taxon>
        <taxon>Pseudomonadati</taxon>
        <taxon>Pseudomonadota</taxon>
        <taxon>Betaproteobacteria</taxon>
        <taxon>Burkholderiales</taxon>
        <taxon>Burkholderiaceae</taxon>
        <taxon>Cupriavidus</taxon>
    </lineage>
</organism>
<keyword evidence="2" id="KW-0229">DNA integration</keyword>
<dbReference type="GO" id="GO:0015074">
    <property type="term" value="P:DNA integration"/>
    <property type="evidence" value="ECO:0007669"/>
    <property type="project" value="UniProtKB-KW"/>
</dbReference>
<comment type="caution">
    <text evidence="6">The sequence shown here is derived from an EMBL/GenBank/DDBJ whole genome shotgun (WGS) entry which is preliminary data.</text>
</comment>
<proteinExistence type="inferred from homology"/>
<gene>
    <name evidence="6" type="ORF">FHX61_005379</name>
</gene>
<dbReference type="GO" id="GO:0006310">
    <property type="term" value="P:DNA recombination"/>
    <property type="evidence" value="ECO:0007669"/>
    <property type="project" value="UniProtKB-KW"/>
</dbReference>
<dbReference type="EMBL" id="JACHWF010000009">
    <property type="protein sequence ID" value="MBB3010698.1"/>
    <property type="molecule type" value="Genomic_DNA"/>
</dbReference>
<evidence type="ECO:0000256" key="4">
    <source>
        <dbReference type="ARBA" id="ARBA00023172"/>
    </source>
</evidence>
<sequence>MIGRRKKASPLPSRVYEKNGAWYFVDIKRKWHKLCRVSDGLTRLYTELAAINRDRETRDEEMMSSLVDAWLLTKLRTYAPTTQENYRAMALNIKAEFIEYRVDEVQPKTVARFLDANYADKPSLSNKYRALLSVIMAHGIRKGLRNDNPVREVRGASEKKRDRYITDGELAAIKEAARFDDRDPPRPLPSARAFSALIDLAYLTAQRIGDLLALNWADVSDEGISFRPAKTVNSSGVRLLIAMNPDLRDTLDAAKGGKVVSIGPVISLAGGSRMTYKSANKIWTRACERARRQYEKECAKAGVAPDPRWLMDMHFHDLRAKALTDKTRAEGAAAAQALAGHTTAAMTAHYTKAREVETVTPLTLKRSS</sequence>
<dbReference type="PANTHER" id="PTHR30349:SF41">
    <property type="entry name" value="INTEGRASE_RECOMBINASE PROTEIN MJ0367-RELATED"/>
    <property type="match status" value="1"/>
</dbReference>
<dbReference type="InterPro" id="IPR013762">
    <property type="entry name" value="Integrase-like_cat_sf"/>
</dbReference>